<gene>
    <name evidence="3" type="ORF">CPLU01_15603</name>
</gene>
<reference evidence="3" key="1">
    <citation type="journal article" date="2020" name="Phytopathology">
        <title>Genome Sequence Resources of Colletotrichum truncatum, C. plurivorum, C. musicola, and C. sojae: Four Species Pathogenic to Soybean (Glycine max).</title>
        <authorList>
            <person name="Rogerio F."/>
            <person name="Boufleur T.R."/>
            <person name="Ciampi-Guillardi M."/>
            <person name="Sukno S.A."/>
            <person name="Thon M.R."/>
            <person name="Massola Junior N.S."/>
            <person name="Baroncelli R."/>
        </authorList>
    </citation>
    <scope>NUCLEOTIDE SEQUENCE</scope>
    <source>
        <strain evidence="3">LFN00145</strain>
    </source>
</reference>
<dbReference type="InterPro" id="IPR046623">
    <property type="entry name" value="DUF6536"/>
</dbReference>
<dbReference type="PANTHER" id="PTHR35395">
    <property type="entry name" value="DUF6536 DOMAIN-CONTAINING PROTEIN"/>
    <property type="match status" value="1"/>
</dbReference>
<dbReference type="Pfam" id="PF20163">
    <property type="entry name" value="DUF6536"/>
    <property type="match status" value="1"/>
</dbReference>
<keyword evidence="1" id="KW-1133">Transmembrane helix</keyword>
<protein>
    <recommendedName>
        <fullName evidence="2">DUF6536 domain-containing protein</fullName>
    </recommendedName>
</protein>
<name>A0A8H6JA11_9PEZI</name>
<keyword evidence="4" id="KW-1185">Reference proteome</keyword>
<dbReference type="EMBL" id="WIGO01000560">
    <property type="protein sequence ID" value="KAF6808856.1"/>
    <property type="molecule type" value="Genomic_DNA"/>
</dbReference>
<feature type="domain" description="DUF6536" evidence="2">
    <location>
        <begin position="53"/>
        <end position="205"/>
    </location>
</feature>
<organism evidence="3 4">
    <name type="scientific">Colletotrichum plurivorum</name>
    <dbReference type="NCBI Taxonomy" id="2175906"/>
    <lineage>
        <taxon>Eukaryota</taxon>
        <taxon>Fungi</taxon>
        <taxon>Dikarya</taxon>
        <taxon>Ascomycota</taxon>
        <taxon>Pezizomycotina</taxon>
        <taxon>Sordariomycetes</taxon>
        <taxon>Hypocreomycetidae</taxon>
        <taxon>Glomerellales</taxon>
        <taxon>Glomerellaceae</taxon>
        <taxon>Colletotrichum</taxon>
        <taxon>Colletotrichum orchidearum species complex</taxon>
    </lineage>
</organism>
<comment type="caution">
    <text evidence="3">The sequence shown here is derived from an EMBL/GenBank/DDBJ whole genome shotgun (WGS) entry which is preliminary data.</text>
</comment>
<feature type="transmembrane region" description="Helical" evidence="1">
    <location>
        <begin position="162"/>
        <end position="181"/>
    </location>
</feature>
<accession>A0A8H6JA11</accession>
<evidence type="ECO:0000313" key="4">
    <source>
        <dbReference type="Proteomes" id="UP000654918"/>
    </source>
</evidence>
<proteinExistence type="predicted"/>
<feature type="transmembrane region" description="Helical" evidence="1">
    <location>
        <begin position="99"/>
        <end position="119"/>
    </location>
</feature>
<dbReference type="Proteomes" id="UP000654918">
    <property type="component" value="Unassembled WGS sequence"/>
</dbReference>
<evidence type="ECO:0000256" key="1">
    <source>
        <dbReference type="SAM" id="Phobius"/>
    </source>
</evidence>
<sequence>MRPQTIRPGILSMFNHRYAALSTSSSWYSSGISRSRPGKTQPSSARGWLPSGWRGMAVINIAVLTVIILLLTGLLIAATSATGNLVQSWQIHTADCQTITAINTTLHLLINILSTIVLASSNFFMQVLNAPTRAEVDHAHERGRWLDIGIPSWRNAYWLSPFKLLACLCLLLTSMPIHLVFNSAVFKMDHRMGDFHATIASGSFVEGGSYFLPGASLVTNELFIETNRKYGHGFGNESLLPTFDDLLNRNYSAYALNISNAAVNAPSWERLGAPACWRVFEERSCTGLKDHRNVPLVPPDELNSLWYSAQCDMTGIINASGSPDCFHTCNNLFSMRERKYSTSTTKPWDIADHWNASLYAAPGDGSKLGFLLDSFGLDIDYCLVEPRELPYKFGIPSMAFSILTHWLLSNALFVIISRGSYYKIGHGEEDYTNDPTSLPEDAVITLSASPAASLAFLVVGVVSLLLPVAMSAQKLPGQMPVVGSNSLAIAAACRVSPLAKTYGDFDREHEMQTAEAGEPNLVPDEDAGMERPDITQDIALYRLKWGEVRMPDYWYFGMRCGITLAQFKQYNTRPGKPDPCALQPGEHVCCNSWTLSDFSPKPDGDGYCHKYLVKTGDNCAALSAEYDLTNEKTEEYNKETWGYSLSTK</sequence>
<evidence type="ECO:0000259" key="2">
    <source>
        <dbReference type="Pfam" id="PF20163"/>
    </source>
</evidence>
<dbReference type="PANTHER" id="PTHR35395:SF1">
    <property type="entry name" value="DUF6536 DOMAIN-CONTAINING PROTEIN"/>
    <property type="match status" value="1"/>
</dbReference>
<evidence type="ECO:0000313" key="3">
    <source>
        <dbReference type="EMBL" id="KAF6808856.1"/>
    </source>
</evidence>
<dbReference type="AlphaFoldDB" id="A0A8H6JA11"/>
<keyword evidence="1" id="KW-0472">Membrane</keyword>
<keyword evidence="1" id="KW-0812">Transmembrane</keyword>
<feature type="transmembrane region" description="Helical" evidence="1">
    <location>
        <begin position="57"/>
        <end position="78"/>
    </location>
</feature>